<dbReference type="RefSeq" id="WP_346072663.1">
    <property type="nucleotide sequence ID" value="NZ_BAAAHU010000015.1"/>
</dbReference>
<keyword evidence="1" id="KW-1133">Transmembrane helix</keyword>
<name>A0ABN1SWY3_9ACTN</name>
<sequence length="161" mass="16380">MSGAAGIVPGAGIPAAAANGRLFTEESVLYTLSLAEVHGVHPEDIERRRCLVTSALLGGGAVRTLDKAIGRTGPYWARRIVKATPMSAINRVNKILGPRFVTKYGTKQGVLVLGELVPLGVGAALGAGGSLVLGGLVIKSARGILGRPPASWPDGGTHLAG</sequence>
<reference evidence="2 3" key="1">
    <citation type="journal article" date="2019" name="Int. J. Syst. Evol. Microbiol.">
        <title>The Global Catalogue of Microorganisms (GCM) 10K type strain sequencing project: providing services to taxonomists for standard genome sequencing and annotation.</title>
        <authorList>
            <consortium name="The Broad Institute Genomics Platform"/>
            <consortium name="The Broad Institute Genome Sequencing Center for Infectious Disease"/>
            <person name="Wu L."/>
            <person name="Ma J."/>
        </authorList>
    </citation>
    <scope>NUCLEOTIDE SEQUENCE [LARGE SCALE GENOMIC DNA]</scope>
    <source>
        <strain evidence="2 3">JCM 11269</strain>
    </source>
</reference>
<keyword evidence="1" id="KW-0812">Transmembrane</keyword>
<proteinExistence type="predicted"/>
<dbReference type="EMBL" id="BAAAHU010000015">
    <property type="protein sequence ID" value="GAA1008012.1"/>
    <property type="molecule type" value="Genomic_DNA"/>
</dbReference>
<accession>A0ABN1SWY3</accession>
<evidence type="ECO:0000256" key="1">
    <source>
        <dbReference type="SAM" id="Phobius"/>
    </source>
</evidence>
<protein>
    <submittedName>
        <fullName evidence="2">Uncharacterized protein</fullName>
    </submittedName>
</protein>
<evidence type="ECO:0000313" key="2">
    <source>
        <dbReference type="EMBL" id="GAA1008012.1"/>
    </source>
</evidence>
<dbReference type="Proteomes" id="UP001501072">
    <property type="component" value="Unassembled WGS sequence"/>
</dbReference>
<comment type="caution">
    <text evidence="2">The sequence shown here is derived from an EMBL/GenBank/DDBJ whole genome shotgun (WGS) entry which is preliminary data.</text>
</comment>
<feature type="transmembrane region" description="Helical" evidence="1">
    <location>
        <begin position="116"/>
        <end position="138"/>
    </location>
</feature>
<keyword evidence="1" id="KW-0472">Membrane</keyword>
<evidence type="ECO:0000313" key="3">
    <source>
        <dbReference type="Proteomes" id="UP001501072"/>
    </source>
</evidence>
<gene>
    <name evidence="2" type="ORF">GCM10009564_19390</name>
</gene>
<organism evidence="2 3">
    <name type="scientific">Streptomyces thermogriseus</name>
    <dbReference type="NCBI Taxonomy" id="75292"/>
    <lineage>
        <taxon>Bacteria</taxon>
        <taxon>Bacillati</taxon>
        <taxon>Actinomycetota</taxon>
        <taxon>Actinomycetes</taxon>
        <taxon>Kitasatosporales</taxon>
        <taxon>Streptomycetaceae</taxon>
        <taxon>Streptomyces</taxon>
    </lineage>
</organism>
<keyword evidence="3" id="KW-1185">Reference proteome</keyword>